<dbReference type="GO" id="GO:0000978">
    <property type="term" value="F:RNA polymerase II cis-regulatory region sequence-specific DNA binding"/>
    <property type="evidence" value="ECO:0007669"/>
    <property type="project" value="TreeGrafter"/>
</dbReference>
<dbReference type="Proteomes" id="UP001044222">
    <property type="component" value="Unassembled WGS sequence"/>
</dbReference>
<feature type="region of interest" description="Disordered" evidence="11">
    <location>
        <begin position="90"/>
        <end position="115"/>
    </location>
</feature>
<feature type="domain" description="C2H2-type" evidence="13">
    <location>
        <begin position="972"/>
        <end position="999"/>
    </location>
</feature>
<dbReference type="Gene3D" id="3.30.160.60">
    <property type="entry name" value="Classic Zinc Finger"/>
    <property type="match status" value="17"/>
</dbReference>
<feature type="domain" description="C2H2-type" evidence="13">
    <location>
        <begin position="1475"/>
        <end position="1502"/>
    </location>
</feature>
<dbReference type="PANTHER" id="PTHR24384:SF189">
    <property type="entry name" value="C2H2-TYPE DOMAIN-CONTAINING PROTEIN-RELATED"/>
    <property type="match status" value="1"/>
</dbReference>
<dbReference type="InterPro" id="IPR050752">
    <property type="entry name" value="C2H2-ZF_domain"/>
</dbReference>
<evidence type="ECO:0000256" key="6">
    <source>
        <dbReference type="ARBA" id="ARBA00023015"/>
    </source>
</evidence>
<feature type="domain" description="C2H2-type" evidence="13">
    <location>
        <begin position="593"/>
        <end position="620"/>
    </location>
</feature>
<reference evidence="14" key="1">
    <citation type="submission" date="2021-01" db="EMBL/GenBank/DDBJ databases">
        <title>A chromosome-scale assembly of European eel, Anguilla anguilla.</title>
        <authorList>
            <person name="Henkel C."/>
            <person name="Jong-Raadsen S.A."/>
            <person name="Dufour S."/>
            <person name="Weltzien F.-A."/>
            <person name="Palstra A.P."/>
            <person name="Pelster B."/>
            <person name="Spaink H.P."/>
            <person name="Van Den Thillart G.E."/>
            <person name="Jansen H."/>
            <person name="Zahm M."/>
            <person name="Klopp C."/>
            <person name="Cedric C."/>
            <person name="Louis A."/>
            <person name="Berthelot C."/>
            <person name="Parey E."/>
            <person name="Roest Crollius H."/>
            <person name="Montfort J."/>
            <person name="Robinson-Rechavi M."/>
            <person name="Bucao C."/>
            <person name="Bouchez O."/>
            <person name="Gislard M."/>
            <person name="Lluch J."/>
            <person name="Milhes M."/>
            <person name="Lampietro C."/>
            <person name="Lopez Roques C."/>
            <person name="Donnadieu C."/>
            <person name="Braasch I."/>
            <person name="Desvignes T."/>
            <person name="Postlethwait J."/>
            <person name="Bobe J."/>
            <person name="Guiguen Y."/>
            <person name="Dirks R."/>
        </authorList>
    </citation>
    <scope>NUCLEOTIDE SEQUENCE</scope>
    <source>
        <strain evidence="14">Tag_6206</strain>
        <tissue evidence="14">Liver</tissue>
    </source>
</reference>
<evidence type="ECO:0000256" key="9">
    <source>
        <dbReference type="ARBA" id="ARBA00023242"/>
    </source>
</evidence>
<feature type="region of interest" description="Disordered" evidence="11">
    <location>
        <begin position="125"/>
        <end position="144"/>
    </location>
</feature>
<dbReference type="SMART" id="SM00355">
    <property type="entry name" value="ZnF_C2H2"/>
    <property type="match status" value="26"/>
</dbReference>
<keyword evidence="5" id="KW-0862">Zinc</keyword>
<feature type="region of interest" description="Disordered" evidence="11">
    <location>
        <begin position="1609"/>
        <end position="1633"/>
    </location>
</feature>
<feature type="domain" description="C2H2-type" evidence="13">
    <location>
        <begin position="868"/>
        <end position="890"/>
    </location>
</feature>
<dbReference type="PROSITE" id="PS50157">
    <property type="entry name" value="ZINC_FINGER_C2H2_2"/>
    <property type="match status" value="21"/>
</dbReference>
<evidence type="ECO:0000256" key="11">
    <source>
        <dbReference type="SAM" id="MobiDB-lite"/>
    </source>
</evidence>
<feature type="domain" description="C2H2-type" evidence="13">
    <location>
        <begin position="840"/>
        <end position="867"/>
    </location>
</feature>
<feature type="region of interest" description="Disordered" evidence="11">
    <location>
        <begin position="1555"/>
        <end position="1580"/>
    </location>
</feature>
<dbReference type="Pfam" id="PF00096">
    <property type="entry name" value="zf-C2H2"/>
    <property type="match status" value="4"/>
</dbReference>
<sequence>MAHGWNTLCHSPISGILSNPEENAMANSNNSLKGDCPIKDIKGSIDYKQDACGSSTSENLTCCHEGSPLSTVWDRARDLTKRLEDNLQEKDTFVSQEDQYSNISSPLEGVREQSPLRGHEEIKDHSTAVGSDGSQQLSTSDCQDVAVEHRSWTSAFETNSVEKVTNTPDGDCKDTVGCGVSKKESVSNGSLKGSNDQSTTRLSQRLHLEMNDKSQFIAKGGTHEDSESDCHSPHNIEEERSSFDFLERCLGLRDFSTGSRKKSSGGKDITRLTGKEGAVSSDGKVLDRTDHENWMPQSGPPTLVPVDLETSFRDEVQGSYSASSDKGPPVLSVFLSGAVTNLEDGNMSTLDKNEKDIGIRKTNSVQLMSTRRLKQSLHPVVLLKDSTRGKGYHCAECPVTAQNLSGLFEHHHCVHLQHNLHLCNTCGCYFTDYNLATQHKCDQEVDTAGIFIQKTSLPLTSSMCPQKSHQEEKESGCNQRKCQHCDQTFQRMYEFDQHMRKHTGVTPFKCGKCGLYYSQSSSLNRHTRLNRCKRQRLKDASENKMIQKLTSNSPKDQNVKLDEVPSAVPHVKLIDCYVKLVDYRKEKQSPKQNCCETCGKCFRLRAQLAAHRRSHTNERPFKCHNCLKAFKHPCNLYRHKKQHCSRTRSPATFTNPIKSLAGEYKCPICRSAFKYSHNRFRHLREVCLKEYSRQGKGKVGNMYKCALCKSTFANGSNRSRHIKRGCLKEYVRRESLKIKRDYQERRKISFTKEPQKPQQQQKPQLIMQPQQKKSLRHKCSFCPATFAHASGKYKHMRKHKMQEKTGKPFIYQASLPPLDQKIEDTDTVSNIKGNASSPPFSCRFCGKFFLELYALKKHMRLHSGDRPYQCQQCSKRFFRRSHLDAHKNVHKRRIQCTVCKKILPTISELIKHRQTHNKKGMLQCPDCPLQFKFPVYLLRHLSTHKHTQQKVQQLQDPPQIKEKLQQDKVELFQCSLCLGVFESSKELSNHCLTHMPKRSVNQCPFCKRHFCSRNALIRHMRLHTGEKPYHCQNCGKRFTRSEAQKVHQEKCSKTCIEPVLKSSVDSQNVSEVCEIKKMYNCKYCPQTFVWPCSLSKHHKNHMLKTLFPCSKCGKCFKKLRLLSHEKYCDLLITKDFEAPPLQGSACRTCGQKFIRQYNRIIHEKKCKGSTSVLPANTVNNGTTNQTRSMDKLKHRCPHCPKAFRYRCYLLRHLVVHTRDEPLECSRCGRKYTDRTLYLKHKSFCEGVYRDSRSSKVDVKDQPLPVSMTTKLKSGQITKGEGEGEYKCRFCTKSFMKARNLRRHILTHTEVKPYRCKTCESCFRRYDHLKLHQNRCKGKRQRLEVRILKLNLEDLRKDWQNNPDGIKAKEGEMAECMSCDKCFSSKINLARHVALCHTTVKPFSCKYCSTSFSQESTLKKHNLKCNGRTISSSQLWSSQQEIKTHSPRESGTGKPCRETSKLLIRIQRHYSDKRKYVCAYCPRRFRNQEQMIVHTRLHTGEKPFGCANCGERFIRRDYLMRHLIKCKFGKESEESVLCEQCGDLFNADELPSHQKSCVVKRRTPDRNPRSPVNHSGSPKKRGFSCANCDAQFILFSQLQQHFLTTHRADTYQQPQQSPPPLRQQLSSIGSVKEEPIDEGYEMNELTDGNMRTESDMSKPFYAHIVTCVSLITVGLGCICAPM</sequence>
<evidence type="ECO:0000256" key="2">
    <source>
        <dbReference type="ARBA" id="ARBA00022723"/>
    </source>
</evidence>
<dbReference type="GO" id="GO:0000981">
    <property type="term" value="F:DNA-binding transcription factor activity, RNA polymerase II-specific"/>
    <property type="evidence" value="ECO:0007669"/>
    <property type="project" value="TreeGrafter"/>
</dbReference>
<dbReference type="InterPro" id="IPR013087">
    <property type="entry name" value="Znf_C2H2_type"/>
</dbReference>
<feature type="domain" description="C2H2-type" evidence="13">
    <location>
        <begin position="1194"/>
        <end position="1221"/>
    </location>
</feature>
<keyword evidence="9" id="KW-0539">Nucleus</keyword>
<dbReference type="SUPFAM" id="SSF57667">
    <property type="entry name" value="beta-beta-alpha zinc fingers"/>
    <property type="match status" value="10"/>
</dbReference>
<dbReference type="GO" id="GO:0005634">
    <property type="term" value="C:nucleus"/>
    <property type="evidence" value="ECO:0007669"/>
    <property type="project" value="UniProtKB-SubCell"/>
</dbReference>
<feature type="domain" description="C2H2-type" evidence="13">
    <location>
        <begin position="1029"/>
        <end position="1058"/>
    </location>
</feature>
<feature type="domain" description="C2H2-type" evidence="13">
    <location>
        <begin position="508"/>
        <end position="535"/>
    </location>
</feature>
<feature type="domain" description="C2H2-type" evidence="13">
    <location>
        <begin position="922"/>
        <end position="951"/>
    </location>
</feature>
<feature type="domain" description="C2H2-type" evidence="13">
    <location>
        <begin position="1001"/>
        <end position="1028"/>
    </location>
</feature>
<keyword evidence="12" id="KW-1133">Transmembrane helix</keyword>
<keyword evidence="12" id="KW-0812">Transmembrane</keyword>
<keyword evidence="3" id="KW-0677">Repeat</keyword>
<keyword evidence="12" id="KW-0472">Membrane</keyword>
<evidence type="ECO:0000313" key="14">
    <source>
        <dbReference type="EMBL" id="KAG5856179.1"/>
    </source>
</evidence>
<evidence type="ECO:0000256" key="12">
    <source>
        <dbReference type="SAM" id="Phobius"/>
    </source>
</evidence>
<evidence type="ECO:0000256" key="4">
    <source>
        <dbReference type="ARBA" id="ARBA00022771"/>
    </source>
</evidence>
<feature type="region of interest" description="Disordered" evidence="11">
    <location>
        <begin position="742"/>
        <end position="769"/>
    </location>
</feature>
<feature type="compositionally biased region" description="Polar residues" evidence="11">
    <location>
        <begin position="186"/>
        <end position="202"/>
    </location>
</feature>
<evidence type="ECO:0000256" key="10">
    <source>
        <dbReference type="PROSITE-ProRule" id="PRU00042"/>
    </source>
</evidence>
<feature type="domain" description="C2H2-type" evidence="13">
    <location>
        <begin position="777"/>
        <end position="804"/>
    </location>
</feature>
<evidence type="ECO:0000256" key="1">
    <source>
        <dbReference type="ARBA" id="ARBA00004123"/>
    </source>
</evidence>
<dbReference type="PANTHER" id="PTHR24384">
    <property type="entry name" value="FINGER PUTATIVE TRANSCRIPTION FACTOR FAMILY-RELATED"/>
    <property type="match status" value="1"/>
</dbReference>
<dbReference type="FunFam" id="3.30.160.60:FF:000690">
    <property type="entry name" value="Zinc finger protein 354C"/>
    <property type="match status" value="1"/>
</dbReference>
<dbReference type="GO" id="GO:0008270">
    <property type="term" value="F:zinc ion binding"/>
    <property type="evidence" value="ECO:0007669"/>
    <property type="project" value="UniProtKB-KW"/>
</dbReference>
<keyword evidence="2" id="KW-0479">Metal-binding</keyword>
<organism evidence="14 15">
    <name type="scientific">Anguilla anguilla</name>
    <name type="common">European freshwater eel</name>
    <name type="synonym">Muraena anguilla</name>
    <dbReference type="NCBI Taxonomy" id="7936"/>
    <lineage>
        <taxon>Eukaryota</taxon>
        <taxon>Metazoa</taxon>
        <taxon>Chordata</taxon>
        <taxon>Craniata</taxon>
        <taxon>Vertebrata</taxon>
        <taxon>Euteleostomi</taxon>
        <taxon>Actinopterygii</taxon>
        <taxon>Neopterygii</taxon>
        <taxon>Teleostei</taxon>
        <taxon>Anguilliformes</taxon>
        <taxon>Anguillidae</taxon>
        <taxon>Anguilla</taxon>
    </lineage>
</organism>
<protein>
    <recommendedName>
        <fullName evidence="13">C2H2-type domain-containing protein</fullName>
    </recommendedName>
</protein>
<feature type="domain" description="C2H2-type" evidence="13">
    <location>
        <begin position="1285"/>
        <end position="1312"/>
    </location>
</feature>
<feature type="domain" description="C2H2-type" evidence="13">
    <location>
        <begin position="480"/>
        <end position="507"/>
    </location>
</feature>
<feature type="domain" description="C2H2-type" evidence="13">
    <location>
        <begin position="1402"/>
        <end position="1420"/>
    </location>
</feature>
<dbReference type="InterPro" id="IPR036236">
    <property type="entry name" value="Znf_C2H2_sf"/>
</dbReference>
<feature type="region of interest" description="Disordered" evidence="11">
    <location>
        <begin position="183"/>
        <end position="202"/>
    </location>
</feature>
<keyword evidence="7" id="KW-0238">DNA-binding</keyword>
<dbReference type="FunFam" id="3.30.160.60:FF:000100">
    <property type="entry name" value="Zinc finger 45-like"/>
    <property type="match status" value="2"/>
</dbReference>
<feature type="domain" description="C2H2-type" evidence="13">
    <location>
        <begin position="1079"/>
        <end position="1101"/>
    </location>
</feature>
<evidence type="ECO:0000313" key="15">
    <source>
        <dbReference type="Proteomes" id="UP001044222"/>
    </source>
</evidence>
<gene>
    <name evidence="14" type="ORF">ANANG_G00005290</name>
</gene>
<feature type="region of interest" description="Disordered" evidence="11">
    <location>
        <begin position="1435"/>
        <end position="1455"/>
    </location>
</feature>
<keyword evidence="8" id="KW-0804">Transcription</keyword>
<keyword evidence="15" id="KW-1185">Reference proteome</keyword>
<evidence type="ECO:0000256" key="7">
    <source>
        <dbReference type="ARBA" id="ARBA00023125"/>
    </source>
</evidence>
<keyword evidence="4 10" id="KW-0863">Zinc-finger</keyword>
<feature type="domain" description="C2H2-type" evidence="13">
    <location>
        <begin position="1313"/>
        <end position="1340"/>
    </location>
</feature>
<comment type="caution">
    <text evidence="14">The sequence shown here is derived from an EMBL/GenBank/DDBJ whole genome shotgun (WGS) entry which is preliminary data.</text>
</comment>
<comment type="subcellular location">
    <subcellularLocation>
        <location evidence="1">Nucleus</location>
    </subcellularLocation>
</comment>
<evidence type="ECO:0000256" key="5">
    <source>
        <dbReference type="ARBA" id="ARBA00022833"/>
    </source>
</evidence>
<feature type="domain" description="C2H2-type" evidence="13">
    <location>
        <begin position="894"/>
        <end position="921"/>
    </location>
</feature>
<feature type="domain" description="C2H2-type" evidence="13">
    <location>
        <begin position="621"/>
        <end position="648"/>
    </location>
</feature>
<evidence type="ECO:0000256" key="3">
    <source>
        <dbReference type="ARBA" id="ARBA00022737"/>
    </source>
</evidence>
<evidence type="ECO:0000256" key="8">
    <source>
        <dbReference type="ARBA" id="ARBA00023163"/>
    </source>
</evidence>
<feature type="region of interest" description="Disordered" evidence="11">
    <location>
        <begin position="257"/>
        <end position="303"/>
    </location>
</feature>
<accession>A0A9D3MWE4</accession>
<feature type="domain" description="C2H2-type" evidence="13">
    <location>
        <begin position="1503"/>
        <end position="1531"/>
    </location>
</feature>
<proteinExistence type="predicted"/>
<evidence type="ECO:0000259" key="13">
    <source>
        <dbReference type="PROSITE" id="PS50157"/>
    </source>
</evidence>
<feature type="compositionally biased region" description="Low complexity" evidence="11">
    <location>
        <begin position="756"/>
        <end position="769"/>
    </location>
</feature>
<dbReference type="EMBL" id="JAFIRN010000001">
    <property type="protein sequence ID" value="KAG5856179.1"/>
    <property type="molecule type" value="Genomic_DNA"/>
</dbReference>
<dbReference type="PROSITE" id="PS00028">
    <property type="entry name" value="ZINC_FINGER_C2H2_1"/>
    <property type="match status" value="16"/>
</dbReference>
<feature type="transmembrane region" description="Helical" evidence="12">
    <location>
        <begin position="1659"/>
        <end position="1679"/>
    </location>
</feature>
<feature type="compositionally biased region" description="Polar residues" evidence="11">
    <location>
        <begin position="128"/>
        <end position="142"/>
    </location>
</feature>
<feature type="domain" description="C2H2-type" evidence="13">
    <location>
        <begin position="1373"/>
        <end position="1401"/>
    </location>
</feature>
<feature type="compositionally biased region" description="Polar residues" evidence="11">
    <location>
        <begin position="93"/>
        <end position="105"/>
    </location>
</feature>
<feature type="domain" description="C2H2-type" evidence="13">
    <location>
        <begin position="1582"/>
        <end position="1610"/>
    </location>
</feature>
<name>A0A9D3MWE4_ANGAN</name>
<keyword evidence="6" id="KW-0805">Transcription regulation</keyword>
<feature type="compositionally biased region" description="Basic and acidic residues" evidence="11">
    <location>
        <begin position="284"/>
        <end position="293"/>
    </location>
</feature>